<evidence type="ECO:0000259" key="1">
    <source>
        <dbReference type="Pfam" id="PF01738"/>
    </source>
</evidence>
<protein>
    <submittedName>
        <fullName evidence="2">Dienelactone hydrolase family protein</fullName>
    </submittedName>
</protein>
<dbReference type="Proteomes" id="UP001501612">
    <property type="component" value="Unassembled WGS sequence"/>
</dbReference>
<keyword evidence="2" id="KW-0378">Hydrolase</keyword>
<evidence type="ECO:0000313" key="2">
    <source>
        <dbReference type="EMBL" id="GAA1906729.1"/>
    </source>
</evidence>
<name>A0ABP5A9B2_9ACTN</name>
<comment type="caution">
    <text evidence="2">The sequence shown here is derived from an EMBL/GenBank/DDBJ whole genome shotgun (WGS) entry which is preliminary data.</text>
</comment>
<dbReference type="InterPro" id="IPR029058">
    <property type="entry name" value="AB_hydrolase_fold"/>
</dbReference>
<proteinExistence type="predicted"/>
<dbReference type="InterPro" id="IPR051049">
    <property type="entry name" value="Dienelactone_hydrolase-like"/>
</dbReference>
<dbReference type="Gene3D" id="3.40.50.1820">
    <property type="entry name" value="alpha/beta hydrolase"/>
    <property type="match status" value="1"/>
</dbReference>
<reference evidence="3" key="1">
    <citation type="journal article" date="2019" name="Int. J. Syst. Evol. Microbiol.">
        <title>The Global Catalogue of Microorganisms (GCM) 10K type strain sequencing project: providing services to taxonomists for standard genome sequencing and annotation.</title>
        <authorList>
            <consortium name="The Broad Institute Genomics Platform"/>
            <consortium name="The Broad Institute Genome Sequencing Center for Infectious Disease"/>
            <person name="Wu L."/>
            <person name="Ma J."/>
        </authorList>
    </citation>
    <scope>NUCLEOTIDE SEQUENCE [LARGE SCALE GENOMIC DNA]</scope>
    <source>
        <strain evidence="3">JCM 14046</strain>
    </source>
</reference>
<dbReference type="InterPro" id="IPR002925">
    <property type="entry name" value="Dienelactn_hydro"/>
</dbReference>
<accession>A0ABP5A9B2</accession>
<dbReference type="EMBL" id="BAAAMY010000001">
    <property type="protein sequence ID" value="GAA1906729.1"/>
    <property type="molecule type" value="Genomic_DNA"/>
</dbReference>
<dbReference type="RefSeq" id="WP_344003078.1">
    <property type="nucleotide sequence ID" value="NZ_BAAAMY010000001.1"/>
</dbReference>
<feature type="domain" description="Dienelactone hydrolase" evidence="1">
    <location>
        <begin position="4"/>
        <end position="190"/>
    </location>
</feature>
<dbReference type="Pfam" id="PF01738">
    <property type="entry name" value="DLH"/>
    <property type="match status" value="1"/>
</dbReference>
<organism evidence="2 3">
    <name type="scientific">Nocardioides lentus</name>
    <dbReference type="NCBI Taxonomy" id="338077"/>
    <lineage>
        <taxon>Bacteria</taxon>
        <taxon>Bacillati</taxon>
        <taxon>Actinomycetota</taxon>
        <taxon>Actinomycetes</taxon>
        <taxon>Propionibacteriales</taxon>
        <taxon>Nocardioidaceae</taxon>
        <taxon>Nocardioides</taxon>
    </lineage>
</organism>
<dbReference type="PANTHER" id="PTHR46623">
    <property type="entry name" value="CARBOXYMETHYLENEBUTENOLIDASE-RELATED"/>
    <property type="match status" value="1"/>
</dbReference>
<dbReference type="SUPFAM" id="SSF53474">
    <property type="entry name" value="alpha/beta-Hydrolases"/>
    <property type="match status" value="1"/>
</dbReference>
<evidence type="ECO:0000313" key="3">
    <source>
        <dbReference type="Proteomes" id="UP001501612"/>
    </source>
</evidence>
<dbReference type="GO" id="GO:0016787">
    <property type="term" value="F:hydrolase activity"/>
    <property type="evidence" value="ECO:0007669"/>
    <property type="project" value="UniProtKB-KW"/>
</dbReference>
<keyword evidence="3" id="KW-1185">Reference proteome</keyword>
<dbReference type="PANTHER" id="PTHR46623:SF6">
    <property type="entry name" value="ALPHA_BETA-HYDROLASES SUPERFAMILY PROTEIN"/>
    <property type="match status" value="1"/>
</dbReference>
<sequence>MADVLLLHHAQGLTEGLTAFADTLRGAGHTVTAPDLYDGKVFADLVDGLGHAEKVGFGALAKRGVDAAEALGEDLVYVGFSLGVMPAQQLAQTRAGARGAVLVGSCVGPTEFAPGWPAGVPVQVHGGERDEIFVEEGDLDAARELVAAAADAELFLYDCDGHLFPDASLDDHDEAAAALFTERVLAFLARLDG</sequence>
<gene>
    <name evidence="2" type="ORF">GCM10009737_04410</name>
</gene>